<dbReference type="Pfam" id="PF02687">
    <property type="entry name" value="FtsX"/>
    <property type="match status" value="2"/>
</dbReference>
<feature type="transmembrane region" description="Helical" evidence="6">
    <location>
        <begin position="466"/>
        <end position="493"/>
    </location>
</feature>
<gene>
    <name evidence="9" type="ORF">M0L20_12570</name>
</gene>
<organism evidence="9 10">
    <name type="scientific">Spirosoma liriopis</name>
    <dbReference type="NCBI Taxonomy" id="2937440"/>
    <lineage>
        <taxon>Bacteria</taxon>
        <taxon>Pseudomonadati</taxon>
        <taxon>Bacteroidota</taxon>
        <taxon>Cytophagia</taxon>
        <taxon>Cytophagales</taxon>
        <taxon>Cytophagaceae</taxon>
        <taxon>Spirosoma</taxon>
    </lineage>
</organism>
<evidence type="ECO:0000313" key="10">
    <source>
        <dbReference type="Proteomes" id="UP001202180"/>
    </source>
</evidence>
<evidence type="ECO:0000256" key="2">
    <source>
        <dbReference type="ARBA" id="ARBA00022475"/>
    </source>
</evidence>
<evidence type="ECO:0000256" key="3">
    <source>
        <dbReference type="ARBA" id="ARBA00022692"/>
    </source>
</evidence>
<evidence type="ECO:0000259" key="8">
    <source>
        <dbReference type="Pfam" id="PF12704"/>
    </source>
</evidence>
<dbReference type="InterPro" id="IPR050250">
    <property type="entry name" value="Macrolide_Exporter_MacB"/>
</dbReference>
<evidence type="ECO:0000256" key="6">
    <source>
        <dbReference type="SAM" id="Phobius"/>
    </source>
</evidence>
<feature type="transmembrane region" description="Helical" evidence="6">
    <location>
        <begin position="848"/>
        <end position="866"/>
    </location>
</feature>
<accession>A0ABT0HKM2</accession>
<feature type="transmembrane region" description="Helical" evidence="6">
    <location>
        <begin position="423"/>
        <end position="446"/>
    </location>
</feature>
<feature type="transmembrane region" description="Helical" evidence="6">
    <location>
        <begin position="514"/>
        <end position="535"/>
    </location>
</feature>
<feature type="transmembrane region" description="Helical" evidence="6">
    <location>
        <begin position="798"/>
        <end position="828"/>
    </location>
</feature>
<dbReference type="InterPro" id="IPR047699">
    <property type="entry name" value="Permease_put_prefix"/>
</dbReference>
<dbReference type="InterPro" id="IPR003838">
    <property type="entry name" value="ABC3_permease_C"/>
</dbReference>
<feature type="transmembrane region" description="Helical" evidence="6">
    <location>
        <begin position="111"/>
        <end position="135"/>
    </location>
</feature>
<keyword evidence="3 6" id="KW-0812">Transmembrane</keyword>
<feature type="domain" description="ABC3 transporter permease C-terminal" evidence="7">
    <location>
        <begin position="378"/>
        <end position="491"/>
    </location>
</feature>
<dbReference type="RefSeq" id="WP_248477288.1">
    <property type="nucleotide sequence ID" value="NZ_JALPRF010000002.1"/>
</dbReference>
<keyword evidence="10" id="KW-1185">Reference proteome</keyword>
<feature type="transmembrane region" description="Helical" evidence="6">
    <location>
        <begin position="373"/>
        <end position="394"/>
    </location>
</feature>
<evidence type="ECO:0000313" key="9">
    <source>
        <dbReference type="EMBL" id="MCK8492693.1"/>
    </source>
</evidence>
<name>A0ABT0HKM2_9BACT</name>
<feature type="transmembrane region" description="Helical" evidence="6">
    <location>
        <begin position="762"/>
        <end position="786"/>
    </location>
</feature>
<dbReference type="PANTHER" id="PTHR30572">
    <property type="entry name" value="MEMBRANE COMPONENT OF TRANSPORTER-RELATED"/>
    <property type="match status" value="1"/>
</dbReference>
<comment type="subcellular location">
    <subcellularLocation>
        <location evidence="1">Cell membrane</location>
        <topology evidence="1">Multi-pass membrane protein</topology>
    </subcellularLocation>
</comment>
<evidence type="ECO:0000256" key="4">
    <source>
        <dbReference type="ARBA" id="ARBA00022989"/>
    </source>
</evidence>
<evidence type="ECO:0000256" key="5">
    <source>
        <dbReference type="ARBA" id="ARBA00023136"/>
    </source>
</evidence>
<feature type="domain" description="MacB-like periplasmic core" evidence="8">
    <location>
        <begin position="113"/>
        <end position="335"/>
    </location>
</feature>
<feature type="domain" description="ABC3 transporter permease C-terminal" evidence="7">
    <location>
        <begin position="766"/>
        <end position="877"/>
    </location>
</feature>
<dbReference type="InterPro" id="IPR025857">
    <property type="entry name" value="MacB_PCD"/>
</dbReference>
<dbReference type="Proteomes" id="UP001202180">
    <property type="component" value="Unassembled WGS sequence"/>
</dbReference>
<evidence type="ECO:0000256" key="1">
    <source>
        <dbReference type="ARBA" id="ARBA00004651"/>
    </source>
</evidence>
<protein>
    <submittedName>
        <fullName evidence="9">Permease prefix domain 2-containing transporter</fullName>
    </submittedName>
</protein>
<evidence type="ECO:0000259" key="7">
    <source>
        <dbReference type="Pfam" id="PF02687"/>
    </source>
</evidence>
<sequence length="885" mass="98906">MTSTPPRFADRLLRFFCDPYLLEEVQGDLHEEFAYQVQRVGERRARWRYWRDVLGFIRPLAGRSRTGRSQTGGPSFMKRRQRNDPSTFFLNAAMIRNYVAIALRQLWKNQLFSLINITGLTVGLAVSMFIALYVWHEFHYDRFEPFADRTYQIVSVAKYGDQEVTFSGLHESFGRAIQQQIPEAEAVVRFSAGLGEVVLQSDQNHRFKESAIGFADQSMLSVMGLRLLHGDAKTALSEPSRMVLTRQLAEKYFGAQNPVGKTLIFDKQYPFTVSGVLDDLPTNSVIQFNGLVSLNSMPALGARHQDTYQRTGFLTTYLVLRQGAKVSQVEKKLDKVKVGVNFVDASAKIFLEPLPTLHLGGHGDGARNERQSLYILLTVALVILVLAVINYVSLTTARATKRAREVGVRKAIGGQRSELISQFFVESFLTTTLAFLLSLILLQVLFPWANQALDLHMDKRVLTQGPYWGVMIGLWLSCSLLSGSYPALLLSGFRPALVLKGNVSSRQSGASVRRVFTTVQFTASIGLLICSVVLYTQMQFLLTKSLGIDRAQVVGLRIDGDMVPQFSGLRDKIRQWAGSENVAVTNTQLFTNNIMTYFLQAEKTKKQLMVNSMTVDKPFFAMMGIRWQYPPLGWEAGPVTKELNIYNQTLIKEAGIASDPRQQAAPFKNEPTDGVVNDFHVRSLHGPVSPMRLTVVSDTNRTMLADGGYILVRLNPQTNVPQALDHLKELYNAHQPTSPFDYYFLDEAYNKLYASETRLMQLFNGFTGLTLLVACLGLLGLMTFTVEVRTKEIGVRKVLGASVAGIVMLLSGDFLKLIGLALVIASPIAWWAMNSWLQDFAYKIDIEWWVFALAGGLTAGIALLTVSMQSLKAALTNPVKSLRSE</sequence>
<comment type="caution">
    <text evidence="9">The sequence shown here is derived from an EMBL/GenBank/DDBJ whole genome shotgun (WGS) entry which is preliminary data.</text>
</comment>
<dbReference type="PANTHER" id="PTHR30572:SF18">
    <property type="entry name" value="ABC-TYPE MACROLIDE FAMILY EXPORT SYSTEM PERMEASE COMPONENT 2"/>
    <property type="match status" value="1"/>
</dbReference>
<proteinExistence type="predicted"/>
<dbReference type="Pfam" id="PF12704">
    <property type="entry name" value="MacB_PCD"/>
    <property type="match status" value="1"/>
</dbReference>
<keyword evidence="5 6" id="KW-0472">Membrane</keyword>
<dbReference type="EMBL" id="JALPRF010000002">
    <property type="protein sequence ID" value="MCK8492693.1"/>
    <property type="molecule type" value="Genomic_DNA"/>
</dbReference>
<keyword evidence="4 6" id="KW-1133">Transmembrane helix</keyword>
<keyword evidence="2" id="KW-1003">Cell membrane</keyword>
<dbReference type="NCBIfam" id="NF038404">
    <property type="entry name" value="perm_prefix_2"/>
    <property type="match status" value="1"/>
</dbReference>
<reference evidence="9 10" key="1">
    <citation type="submission" date="2022-04" db="EMBL/GenBank/DDBJ databases">
        <title>Spirosoma sp. strain RP8 genome sequencing and assembly.</title>
        <authorList>
            <person name="Jung Y."/>
        </authorList>
    </citation>
    <scope>NUCLEOTIDE SEQUENCE [LARGE SCALE GENOMIC DNA]</scope>
    <source>
        <strain evidence="9 10">RP8</strain>
    </source>
</reference>